<dbReference type="Proteomes" id="UP000288805">
    <property type="component" value="Unassembled WGS sequence"/>
</dbReference>
<reference evidence="1 2" key="1">
    <citation type="journal article" date="2018" name="PLoS Genet.">
        <title>Population sequencing reveals clonal diversity and ancestral inbreeding in the grapevine cultivar Chardonnay.</title>
        <authorList>
            <person name="Roach M.J."/>
            <person name="Johnson D.L."/>
            <person name="Bohlmann J."/>
            <person name="van Vuuren H.J."/>
            <person name="Jones S.J."/>
            <person name="Pretorius I.S."/>
            <person name="Schmidt S.A."/>
            <person name="Borneman A.R."/>
        </authorList>
    </citation>
    <scope>NUCLEOTIDE SEQUENCE [LARGE SCALE GENOMIC DNA]</scope>
    <source>
        <strain evidence="2">cv. Chardonnay</strain>
        <tissue evidence="1">Leaf</tissue>
    </source>
</reference>
<gene>
    <name evidence="1" type="ORF">CK203_058291</name>
</gene>
<evidence type="ECO:0000313" key="2">
    <source>
        <dbReference type="Proteomes" id="UP000288805"/>
    </source>
</evidence>
<dbReference type="Gene3D" id="3.30.429.10">
    <property type="entry name" value="Macrophage Migration Inhibitory Factor"/>
    <property type="match status" value="1"/>
</dbReference>
<dbReference type="InterPro" id="IPR014347">
    <property type="entry name" value="Tautomerase/MIF_sf"/>
</dbReference>
<proteinExistence type="predicted"/>
<dbReference type="AlphaFoldDB" id="A0A438GNP2"/>
<dbReference type="EMBL" id="QGNW01000383">
    <property type="protein sequence ID" value="RVW73798.1"/>
    <property type="molecule type" value="Genomic_DNA"/>
</dbReference>
<protein>
    <submittedName>
        <fullName evidence="1">Uncharacterized protein</fullName>
    </submittedName>
</protein>
<dbReference type="SUPFAM" id="SSF55331">
    <property type="entry name" value="Tautomerase/MIF"/>
    <property type="match status" value="1"/>
</dbReference>
<sequence length="85" mass="9067">MGTTTIICALGAVFTSLPPKWVLEWRVEILYSLGMPCVDISTNVNLEGVDADPIFSDVTKAVASIIGKPENVLSPSLSPSLHLIL</sequence>
<comment type="caution">
    <text evidence="1">The sequence shown here is derived from an EMBL/GenBank/DDBJ whole genome shotgun (WGS) entry which is preliminary data.</text>
</comment>
<organism evidence="1 2">
    <name type="scientific">Vitis vinifera</name>
    <name type="common">Grape</name>
    <dbReference type="NCBI Taxonomy" id="29760"/>
    <lineage>
        <taxon>Eukaryota</taxon>
        <taxon>Viridiplantae</taxon>
        <taxon>Streptophyta</taxon>
        <taxon>Embryophyta</taxon>
        <taxon>Tracheophyta</taxon>
        <taxon>Spermatophyta</taxon>
        <taxon>Magnoliopsida</taxon>
        <taxon>eudicotyledons</taxon>
        <taxon>Gunneridae</taxon>
        <taxon>Pentapetalae</taxon>
        <taxon>rosids</taxon>
        <taxon>Vitales</taxon>
        <taxon>Vitaceae</taxon>
        <taxon>Viteae</taxon>
        <taxon>Vitis</taxon>
    </lineage>
</organism>
<name>A0A438GNP2_VITVI</name>
<accession>A0A438GNP2</accession>
<evidence type="ECO:0000313" key="1">
    <source>
        <dbReference type="EMBL" id="RVW73798.1"/>
    </source>
</evidence>